<dbReference type="AlphaFoldDB" id="A0A9N9XI30"/>
<dbReference type="Pfam" id="PF05699">
    <property type="entry name" value="Dimer_Tnp_hAT"/>
    <property type="match status" value="1"/>
</dbReference>
<evidence type="ECO:0000256" key="1">
    <source>
        <dbReference type="SAM" id="Coils"/>
    </source>
</evidence>
<sequence length="552" mass="63563">MDKFVIKQPRLNPELESKVDDATKKKLLENPWSPDFKFKFPSSGPRNLKFQMRWLSDWNWLVYSPAMDAAFCKFCALFSTVVGEKGSSAGKLVKIPFRKWKDAREDFKKHSENSYHKKCLEKAANFLATYSGEKDNIQLMLNKGRKFQIEKNRESLKPIIKTAIFLAKMVQSFRGHRDFGPFDFNAPLQRGEGNFRSLLKFRMDSGDDILTNHLKTARQIRAEAESGKIKKIVCNKMDSRHDSVNAFISLLPVIIKALDVITNWSDNKTATDAQLLSAAICKCDFLLSLFVVNSVFELTLPLSKYLQTENLDLRLAVESADKTKESLEQLRQNADETFTNIFGQVSALCDEFGVNMSLPRTVIYKTKRNNVPASTPEEYYRRSVFIPFFDEIIQSINDRFVAHKEILKPFQDLLSAQYDKTIGKSFQNLVHFYGLDDTNIKGEIILWKQFLKDLQHKPTPKNALEALDTCNKNLFPLVYNLLLIMATLPVTTCTCERSFSSLKILKTYLRNCTSEERLNGLALMFIHQDIQIDEEEVLNHLAKKQRRLDILL</sequence>
<accession>A0A9N9XI30</accession>
<dbReference type="OrthoDB" id="10072079at2759"/>
<organism evidence="3 4">
    <name type="scientific">Diabrotica balteata</name>
    <name type="common">Banded cucumber beetle</name>
    <dbReference type="NCBI Taxonomy" id="107213"/>
    <lineage>
        <taxon>Eukaryota</taxon>
        <taxon>Metazoa</taxon>
        <taxon>Ecdysozoa</taxon>
        <taxon>Arthropoda</taxon>
        <taxon>Hexapoda</taxon>
        <taxon>Insecta</taxon>
        <taxon>Pterygota</taxon>
        <taxon>Neoptera</taxon>
        <taxon>Endopterygota</taxon>
        <taxon>Coleoptera</taxon>
        <taxon>Polyphaga</taxon>
        <taxon>Cucujiformia</taxon>
        <taxon>Chrysomeloidea</taxon>
        <taxon>Chrysomelidae</taxon>
        <taxon>Galerucinae</taxon>
        <taxon>Diabroticina</taxon>
        <taxon>Diabroticites</taxon>
        <taxon>Diabrotica</taxon>
    </lineage>
</organism>
<proteinExistence type="predicted"/>
<dbReference type="Proteomes" id="UP001153709">
    <property type="component" value="Chromosome 9"/>
</dbReference>
<dbReference type="GO" id="GO:0046983">
    <property type="term" value="F:protein dimerization activity"/>
    <property type="evidence" value="ECO:0007669"/>
    <property type="project" value="InterPro"/>
</dbReference>
<feature type="coiled-coil region" evidence="1">
    <location>
        <begin position="313"/>
        <end position="340"/>
    </location>
</feature>
<dbReference type="SMART" id="SM00597">
    <property type="entry name" value="ZnF_TTF"/>
    <property type="match status" value="1"/>
</dbReference>
<name>A0A9N9XI30_DIABA</name>
<dbReference type="InterPro" id="IPR012337">
    <property type="entry name" value="RNaseH-like_sf"/>
</dbReference>
<keyword evidence="1" id="KW-0175">Coiled coil</keyword>
<dbReference type="EMBL" id="OU898284">
    <property type="protein sequence ID" value="CAG9840785.1"/>
    <property type="molecule type" value="Genomic_DNA"/>
</dbReference>
<dbReference type="InterPro" id="IPR008906">
    <property type="entry name" value="HATC_C_dom"/>
</dbReference>
<evidence type="ECO:0000259" key="2">
    <source>
        <dbReference type="SMART" id="SM00597"/>
    </source>
</evidence>
<feature type="domain" description="TTF-type" evidence="2">
    <location>
        <begin position="46"/>
        <end position="134"/>
    </location>
</feature>
<reference evidence="3" key="1">
    <citation type="submission" date="2022-01" db="EMBL/GenBank/DDBJ databases">
        <authorList>
            <person name="King R."/>
        </authorList>
    </citation>
    <scope>NUCLEOTIDE SEQUENCE</scope>
</reference>
<dbReference type="InterPro" id="IPR006580">
    <property type="entry name" value="Znf_TTF"/>
</dbReference>
<keyword evidence="4" id="KW-1185">Reference proteome</keyword>
<gene>
    <name evidence="3" type="ORF">DIABBA_LOCUS13409</name>
</gene>
<dbReference type="PANTHER" id="PTHR46289">
    <property type="entry name" value="52 KDA REPRESSOR OF THE INHIBITOR OF THE PROTEIN KINASE-LIKE PROTEIN-RELATED"/>
    <property type="match status" value="1"/>
</dbReference>
<protein>
    <recommendedName>
        <fullName evidence="2">TTF-type domain-containing protein</fullName>
    </recommendedName>
</protein>
<evidence type="ECO:0000313" key="4">
    <source>
        <dbReference type="Proteomes" id="UP001153709"/>
    </source>
</evidence>
<dbReference type="InterPro" id="IPR052958">
    <property type="entry name" value="IFN-induced_PKR_regulator"/>
</dbReference>
<dbReference type="PANTHER" id="PTHR46289:SF14">
    <property type="entry name" value="DUF4371 DOMAIN-CONTAINING PROTEIN"/>
    <property type="match status" value="1"/>
</dbReference>
<evidence type="ECO:0000313" key="3">
    <source>
        <dbReference type="EMBL" id="CAG9840785.1"/>
    </source>
</evidence>
<dbReference type="SUPFAM" id="SSF53098">
    <property type="entry name" value="Ribonuclease H-like"/>
    <property type="match status" value="1"/>
</dbReference>